<keyword evidence="4 6" id="KW-1133">Transmembrane helix</keyword>
<dbReference type="KEGG" id="ccu:Ccur_03350"/>
<feature type="transmembrane region" description="Helical" evidence="6">
    <location>
        <begin position="289"/>
        <end position="313"/>
    </location>
</feature>
<dbReference type="RefSeq" id="WP_012802750.1">
    <property type="nucleotide sequence ID" value="NC_013170.1"/>
</dbReference>
<feature type="transmembrane region" description="Helical" evidence="6">
    <location>
        <begin position="17"/>
        <end position="34"/>
    </location>
</feature>
<dbReference type="EMBL" id="CP001682">
    <property type="protein sequence ID" value="ACU94062.1"/>
    <property type="molecule type" value="Genomic_DNA"/>
</dbReference>
<evidence type="ECO:0000256" key="1">
    <source>
        <dbReference type="ARBA" id="ARBA00004651"/>
    </source>
</evidence>
<organism evidence="8 9">
    <name type="scientific">Cryptobacterium curtum (strain ATCC 700683 / DSM 15641 / CCUG 43107 / 12-3)</name>
    <dbReference type="NCBI Taxonomy" id="469378"/>
    <lineage>
        <taxon>Bacteria</taxon>
        <taxon>Bacillati</taxon>
        <taxon>Actinomycetota</taxon>
        <taxon>Coriobacteriia</taxon>
        <taxon>Eggerthellales</taxon>
        <taxon>Eggerthellaceae</taxon>
        <taxon>Cryptobacterium</taxon>
    </lineage>
</organism>
<evidence type="ECO:0000256" key="4">
    <source>
        <dbReference type="ARBA" id="ARBA00022989"/>
    </source>
</evidence>
<name>C7MMC2_CRYCD</name>
<dbReference type="GO" id="GO:0055085">
    <property type="term" value="P:transmembrane transport"/>
    <property type="evidence" value="ECO:0007669"/>
    <property type="project" value="InterPro"/>
</dbReference>
<keyword evidence="3 6" id="KW-0812">Transmembrane</keyword>
<evidence type="ECO:0000256" key="2">
    <source>
        <dbReference type="ARBA" id="ARBA00022475"/>
    </source>
</evidence>
<dbReference type="InterPro" id="IPR027022">
    <property type="entry name" value="ABC_permease_BceB-typ"/>
</dbReference>
<dbReference type="HOGENOM" id="CLU_022800_1_1_11"/>
<evidence type="ECO:0000256" key="3">
    <source>
        <dbReference type="ARBA" id="ARBA00022692"/>
    </source>
</evidence>
<comment type="subcellular location">
    <subcellularLocation>
        <location evidence="1">Cell membrane</location>
        <topology evidence="1">Multi-pass membrane protein</topology>
    </subcellularLocation>
</comment>
<evidence type="ECO:0000256" key="6">
    <source>
        <dbReference type="SAM" id="Phobius"/>
    </source>
</evidence>
<feature type="transmembrane region" description="Helical" evidence="6">
    <location>
        <begin position="668"/>
        <end position="690"/>
    </location>
</feature>
<accession>C7MMC2</accession>
<dbReference type="Pfam" id="PF02687">
    <property type="entry name" value="FtsX"/>
    <property type="match status" value="1"/>
</dbReference>
<sequence length="702" mass="76699">MYAKLAFGNVRKSLRDFGIYFITLVFGVCIFYAFNSLEGQSGLLEITESQEEIMKLLGIVITGVSVFIAVVLGFLMVYANQFLIRRRKREFGIYQVLGMDRSKVTRIIVFETFIVGLAALVVGLAVGVLLSQVLLYVTASLFSAPVKGFQLSFSGAACLLTIICFGIIFLITLIFNIVSVSRYKLITLLNANRTNQAVKVRSLPLCVVLFIVALTLIGAAYWILVRSGFSQITMPEFAASTALVIVGTFLFFFSLSGFLLQAVKRNQRIYFSGLNMFTLRQLNSKVNSAFFSISIVCLTLFLAITSTCTGFAMTSAINGNLAKANPYDASLSTFFSSFLGRDGTDPQPDYYAAEADDVNMETALKSRIPNWDNLVADSAQLNQYRTEVTLGTLAQNAGVTLPDYLSNLSDYPLPVIGQSQFNQTMALQGHEGVDLQGSEYLLWSNVEKMQSFFTPVIDAAPSIEVNGTNLSLTTQQDSLCTAAETNSPLPSLYAALVVPDDVLPGQESLYLITLNVRYTAQTDQVEADFKAAIQQAHSAVAAEEGLEDSQVYWPFLILITAQDNADQILGLNAVISYLAIYIGFVLLIACAAILALQQLSEAADNQERYAVLQRLGCEKTMAQRALLAQMGVYFLFPLVLGICHSVVAVSALVDVIGTLGHLDIIKPLIGTATFALVIYGGYFLVTYLMARNIVLSRKANRS</sequence>
<feature type="transmembrane region" description="Helical" evidence="6">
    <location>
        <begin position="631"/>
        <end position="656"/>
    </location>
</feature>
<reference evidence="8 9" key="1">
    <citation type="journal article" date="2009" name="Stand. Genomic Sci.">
        <title>Complete genome sequence of Cryptobacterium curtum type strain (12-3).</title>
        <authorList>
            <person name="Mavrommatis K."/>
            <person name="Pukall R."/>
            <person name="Rohde C."/>
            <person name="Chen F."/>
            <person name="Sims D."/>
            <person name="Brettin T."/>
            <person name="Kuske C."/>
            <person name="Detter J.C."/>
            <person name="Han C."/>
            <person name="Lapidus A."/>
            <person name="Copeland A."/>
            <person name="Glavina Del Rio T."/>
            <person name="Nolan M."/>
            <person name="Lucas S."/>
            <person name="Tice H."/>
            <person name="Cheng J.F."/>
            <person name="Bruce D."/>
            <person name="Goodwin L."/>
            <person name="Pitluck S."/>
            <person name="Ovchinnikova G."/>
            <person name="Pati A."/>
            <person name="Ivanova N."/>
            <person name="Chen A."/>
            <person name="Palaniappan K."/>
            <person name="Chain P."/>
            <person name="D'haeseleer P."/>
            <person name="Goker M."/>
            <person name="Bristow J."/>
            <person name="Eisen J.A."/>
            <person name="Markowitz V."/>
            <person name="Hugenholtz P."/>
            <person name="Rohde M."/>
            <person name="Klenk H.P."/>
            <person name="Kyrpides N.C."/>
        </authorList>
    </citation>
    <scope>NUCLEOTIDE SEQUENCE [LARGE SCALE GENOMIC DNA]</scope>
    <source>
        <strain evidence="9">ATCC 700683 / DSM 15641 / 12-3</strain>
    </source>
</reference>
<dbReference type="PANTHER" id="PTHR46795">
    <property type="entry name" value="ABC TRANSPORTER PERMEASE-RELATED-RELATED"/>
    <property type="match status" value="1"/>
</dbReference>
<keyword evidence="9" id="KW-1185">Reference proteome</keyword>
<dbReference type="PIRSF" id="PIRSF018968">
    <property type="entry name" value="ABC_permease_BceB"/>
    <property type="match status" value="1"/>
</dbReference>
<dbReference type="Proteomes" id="UP000000954">
    <property type="component" value="Chromosome"/>
</dbReference>
<feature type="transmembrane region" description="Helical" evidence="6">
    <location>
        <begin position="202"/>
        <end position="225"/>
    </location>
</feature>
<feature type="transmembrane region" description="Helical" evidence="6">
    <location>
        <begin position="574"/>
        <end position="596"/>
    </location>
</feature>
<dbReference type="PANTHER" id="PTHR46795:SF3">
    <property type="entry name" value="ABC TRANSPORTER PERMEASE"/>
    <property type="match status" value="1"/>
</dbReference>
<proteinExistence type="predicted"/>
<evidence type="ECO:0000313" key="8">
    <source>
        <dbReference type="EMBL" id="ACU94062.1"/>
    </source>
</evidence>
<dbReference type="GO" id="GO:0005886">
    <property type="term" value="C:plasma membrane"/>
    <property type="evidence" value="ECO:0007669"/>
    <property type="project" value="UniProtKB-SubCell"/>
</dbReference>
<evidence type="ECO:0000313" key="9">
    <source>
        <dbReference type="Proteomes" id="UP000000954"/>
    </source>
</evidence>
<dbReference type="InterPro" id="IPR003838">
    <property type="entry name" value="ABC3_permease_C"/>
</dbReference>
<evidence type="ECO:0000256" key="5">
    <source>
        <dbReference type="ARBA" id="ARBA00023136"/>
    </source>
</evidence>
<evidence type="ECO:0000259" key="7">
    <source>
        <dbReference type="Pfam" id="PF02687"/>
    </source>
</evidence>
<keyword evidence="5 6" id="KW-0472">Membrane</keyword>
<feature type="domain" description="ABC3 transporter permease C-terminal" evidence="7">
    <location>
        <begin position="64"/>
        <end position="183"/>
    </location>
</feature>
<keyword evidence="2" id="KW-1003">Cell membrane</keyword>
<dbReference type="InterPro" id="IPR052536">
    <property type="entry name" value="ABC-4_Integral_Memb_Prot"/>
</dbReference>
<feature type="transmembrane region" description="Helical" evidence="6">
    <location>
        <begin position="107"/>
        <end position="133"/>
    </location>
</feature>
<feature type="transmembrane region" description="Helical" evidence="6">
    <location>
        <begin position="237"/>
        <end position="260"/>
    </location>
</feature>
<feature type="transmembrane region" description="Helical" evidence="6">
    <location>
        <begin position="153"/>
        <end position="181"/>
    </location>
</feature>
<gene>
    <name evidence="8" type="ordered locus">Ccur_03350</name>
</gene>
<protein>
    <submittedName>
        <fullName evidence="8">Predicted ABC-type transport system involved in lysophospholipase L1 biosynthesis, permease component</fullName>
    </submittedName>
</protein>
<dbReference type="OrthoDB" id="9781780at2"/>
<dbReference type="AlphaFoldDB" id="C7MMC2"/>
<dbReference type="eggNOG" id="COG0577">
    <property type="taxonomic scope" value="Bacteria"/>
</dbReference>
<feature type="transmembrane region" description="Helical" evidence="6">
    <location>
        <begin position="54"/>
        <end position="79"/>
    </location>
</feature>
<dbReference type="STRING" id="469378.Ccur_03350"/>